<dbReference type="Proteomes" id="UP000262939">
    <property type="component" value="Unassembled WGS sequence"/>
</dbReference>
<organism evidence="2 3">
    <name type="scientific">Peribacillus glennii</name>
    <dbReference type="NCBI Taxonomy" id="2303991"/>
    <lineage>
        <taxon>Bacteria</taxon>
        <taxon>Bacillati</taxon>
        <taxon>Bacillota</taxon>
        <taxon>Bacilli</taxon>
        <taxon>Bacillales</taxon>
        <taxon>Bacillaceae</taxon>
        <taxon>Peribacillus</taxon>
    </lineage>
</organism>
<accession>A0A372LEY9</accession>
<sequence length="89" mass="10409">MFNAVLFLWQLTFICSVVCFFYGVLLKSRKLLWLSLVTFMPAAYYFSGAENFLKLVAAFPFILFFMIVLITKHHTRRKCDQTASKTKKP</sequence>
<keyword evidence="1" id="KW-0472">Membrane</keyword>
<gene>
    <name evidence="2" type="ORF">D0466_02410</name>
</gene>
<dbReference type="AlphaFoldDB" id="A0A372LEY9"/>
<feature type="transmembrane region" description="Helical" evidence="1">
    <location>
        <begin position="31"/>
        <end position="46"/>
    </location>
</feature>
<dbReference type="EMBL" id="QVTD01000003">
    <property type="protein sequence ID" value="RFU64797.1"/>
    <property type="molecule type" value="Genomic_DNA"/>
</dbReference>
<feature type="transmembrane region" description="Helical" evidence="1">
    <location>
        <begin position="52"/>
        <end position="71"/>
    </location>
</feature>
<name>A0A372LEY9_9BACI</name>
<evidence type="ECO:0000256" key="1">
    <source>
        <dbReference type="SAM" id="Phobius"/>
    </source>
</evidence>
<keyword evidence="1" id="KW-0812">Transmembrane</keyword>
<comment type="caution">
    <text evidence="2">The sequence shown here is derived from an EMBL/GenBank/DDBJ whole genome shotgun (WGS) entry which is preliminary data.</text>
</comment>
<reference evidence="2 3" key="1">
    <citation type="submission" date="2018-08" db="EMBL/GenBank/DDBJ databases">
        <title>Bacillus chawlae sp. nov., Bacillus glennii sp. nov., and Bacillus saganii sp. nov. Isolated from the Vehicle Assembly Building at Kennedy Space Center where the Viking Spacecraft were Assembled.</title>
        <authorList>
            <person name="Seuylemezian A."/>
            <person name="Vaishampayan P."/>
        </authorList>
    </citation>
    <scope>NUCLEOTIDE SEQUENCE [LARGE SCALE GENOMIC DNA]</scope>
    <source>
        <strain evidence="2 3">V44-8</strain>
    </source>
</reference>
<evidence type="ECO:0000313" key="2">
    <source>
        <dbReference type="EMBL" id="RFU64797.1"/>
    </source>
</evidence>
<protein>
    <submittedName>
        <fullName evidence="2">Uncharacterized protein</fullName>
    </submittedName>
</protein>
<keyword evidence="1" id="KW-1133">Transmembrane helix</keyword>
<evidence type="ECO:0000313" key="3">
    <source>
        <dbReference type="Proteomes" id="UP000262939"/>
    </source>
</evidence>
<keyword evidence="3" id="KW-1185">Reference proteome</keyword>
<feature type="transmembrane region" description="Helical" evidence="1">
    <location>
        <begin position="6"/>
        <end position="24"/>
    </location>
</feature>
<proteinExistence type="predicted"/>